<evidence type="ECO:0000256" key="3">
    <source>
        <dbReference type="ARBA" id="ARBA00004496"/>
    </source>
</evidence>
<evidence type="ECO:0000256" key="8">
    <source>
        <dbReference type="ARBA" id="ARBA00022801"/>
    </source>
</evidence>
<evidence type="ECO:0000313" key="16">
    <source>
        <dbReference type="EMBL" id="NWU86142.1"/>
    </source>
</evidence>
<comment type="catalytic activity">
    <reaction evidence="1">
        <text>Thiol-dependent hydrolysis of ester, thioester, amide, peptide and isopeptide bonds formed by the C-terminal Gly of ubiquitin (a 76-residue protein attached to proteins as an intracellular targeting signal).</text>
        <dbReference type="EC" id="3.4.19.12"/>
    </reaction>
</comment>
<keyword evidence="10" id="KW-0007">Acetylation</keyword>
<dbReference type="GO" id="GO:1990167">
    <property type="term" value="P:protein K27-linked deubiquitination"/>
    <property type="evidence" value="ECO:0007669"/>
    <property type="project" value="TreeGrafter"/>
</dbReference>
<organism evidence="16 17">
    <name type="scientific">Onychorhynchus coronatus</name>
    <name type="common">Royal flycatcher</name>
    <dbReference type="NCBI Taxonomy" id="360224"/>
    <lineage>
        <taxon>Eukaryota</taxon>
        <taxon>Metazoa</taxon>
        <taxon>Chordata</taxon>
        <taxon>Craniata</taxon>
        <taxon>Vertebrata</taxon>
        <taxon>Euteleostomi</taxon>
        <taxon>Archelosauria</taxon>
        <taxon>Archosauria</taxon>
        <taxon>Dinosauria</taxon>
        <taxon>Saurischia</taxon>
        <taxon>Theropoda</taxon>
        <taxon>Coelurosauria</taxon>
        <taxon>Aves</taxon>
        <taxon>Neognathae</taxon>
        <taxon>Neoaves</taxon>
        <taxon>Telluraves</taxon>
        <taxon>Australaves</taxon>
        <taxon>Passeriformes</taxon>
        <taxon>Tyrannidae</taxon>
        <taxon>Onychorhynchus</taxon>
    </lineage>
</organism>
<keyword evidence="5" id="KW-0963">Cytoplasm</keyword>
<evidence type="ECO:0000256" key="6">
    <source>
        <dbReference type="ARBA" id="ARBA00022670"/>
    </source>
</evidence>
<proteinExistence type="predicted"/>
<dbReference type="SUPFAM" id="SSF54001">
    <property type="entry name" value="Cysteine proteinases"/>
    <property type="match status" value="1"/>
</dbReference>
<dbReference type="GO" id="GO:0050821">
    <property type="term" value="P:protein stabilization"/>
    <property type="evidence" value="ECO:0007669"/>
    <property type="project" value="TreeGrafter"/>
</dbReference>
<feature type="region of interest" description="Disordered" evidence="14">
    <location>
        <begin position="202"/>
        <end position="221"/>
    </location>
</feature>
<name>A0A7K6A841_ONYCO</name>
<feature type="compositionally biased region" description="Polar residues" evidence="14">
    <location>
        <begin position="294"/>
        <end position="327"/>
    </location>
</feature>
<keyword evidence="8" id="KW-0378">Hydrolase</keyword>
<evidence type="ECO:0000256" key="11">
    <source>
        <dbReference type="ARBA" id="ARBA00023242"/>
    </source>
</evidence>
<dbReference type="EMBL" id="VZRK01000451">
    <property type="protein sequence ID" value="NWU86142.1"/>
    <property type="molecule type" value="Genomic_DNA"/>
</dbReference>
<dbReference type="FunFam" id="3.90.70.80:FF:000005">
    <property type="entry name" value="OTU domain-containing protein 3"/>
    <property type="match status" value="1"/>
</dbReference>
<sequence length="385" mass="42609">PGAGSCAHPPGMSRKQAARARPAGARKGRRPRVPPAGSAPGPAPGGGGLDGQLRTLGLKLREVPGDGNCLFRALGDQLEGHSRNHLRHRQETVDYMVKQREDFEPFVEDDVPFEKHVTNLAKPGTFAGNDAIVAFARNNQINVVIHQLYAPLWQIRGTDKSNARELHIAYRYGEHYDSVRRIDDDSEAPAYLQMEMLCKNNANKTEEVKPQKGDSEDETEVEVEDAVQKVCNATGCSDMDLVSHVLEVEDYNIESTVFAILQVKGGEGAGTEEQQEPQSRDQKSCSKTLWEENGSGSRIFGNQSLHQTGNNKGQAGSSEENQASRNPKVSKKQKKEQQRLEKKKRQEERHRQKVLATKNNCADSRTETDPTNHITLVKTMAALNV</sequence>
<feature type="compositionally biased region" description="Basic and acidic residues" evidence="14">
    <location>
        <begin position="335"/>
        <end position="350"/>
    </location>
</feature>
<dbReference type="PROSITE" id="PS50802">
    <property type="entry name" value="OTU"/>
    <property type="match status" value="1"/>
</dbReference>
<dbReference type="OrthoDB" id="415023at2759"/>
<evidence type="ECO:0000256" key="10">
    <source>
        <dbReference type="ARBA" id="ARBA00022990"/>
    </source>
</evidence>
<accession>A0A7K6A841</accession>
<evidence type="ECO:0000256" key="5">
    <source>
        <dbReference type="ARBA" id="ARBA00022490"/>
    </source>
</evidence>
<comment type="function">
    <text evidence="12">Deubiquitinating enzyme that hydrolyzes 'Lys-6'- and 'Lys-11'-linked polyubiquitin. Also hydrolyzes heterotypic (mixed and branched) and homotypic chains. Important regulator of energy metabolism. Glucose and fatty acids trigger its nuclear translocation by CBP-dependent acetylation. In the nucleus, deubiquitinates and stabilizes the nuclear receptor PPARD regulating the expression of various genes involved in glucose and lipid metabolism and oxidative phosphorylation. Also acts as a negative regulator of the ribosome quality control (RQC) by mediating deubiquitination of 40S ribosomal proteins RPS10/eS10 and RPS20/uS10, thereby antagonizing ZNF598-mediated 40S ubiquitination.</text>
</comment>
<dbReference type="AlphaFoldDB" id="A0A7K6A841"/>
<dbReference type="InterPro" id="IPR003323">
    <property type="entry name" value="OTU_dom"/>
</dbReference>
<dbReference type="GO" id="GO:0004843">
    <property type="term" value="F:cysteine-type deubiquitinase activity"/>
    <property type="evidence" value="ECO:0007669"/>
    <property type="project" value="UniProtKB-EC"/>
</dbReference>
<evidence type="ECO:0000259" key="15">
    <source>
        <dbReference type="PROSITE" id="PS50802"/>
    </source>
</evidence>
<comment type="caution">
    <text evidence="16">The sequence shown here is derived from an EMBL/GenBank/DDBJ whole genome shotgun (WGS) entry which is preliminary data.</text>
</comment>
<evidence type="ECO:0000256" key="4">
    <source>
        <dbReference type="ARBA" id="ARBA00012759"/>
    </source>
</evidence>
<keyword evidence="6" id="KW-0645">Protease</keyword>
<evidence type="ECO:0000256" key="1">
    <source>
        <dbReference type="ARBA" id="ARBA00000707"/>
    </source>
</evidence>
<dbReference type="GO" id="GO:0005634">
    <property type="term" value="C:nucleus"/>
    <property type="evidence" value="ECO:0007669"/>
    <property type="project" value="UniProtKB-SubCell"/>
</dbReference>
<dbReference type="Pfam" id="PF02338">
    <property type="entry name" value="OTU"/>
    <property type="match status" value="1"/>
</dbReference>
<evidence type="ECO:0000256" key="12">
    <source>
        <dbReference type="ARBA" id="ARBA00059041"/>
    </source>
</evidence>
<comment type="subcellular location">
    <subcellularLocation>
        <location evidence="3">Cytoplasm</location>
    </subcellularLocation>
    <subcellularLocation>
        <location evidence="2">Nucleus</location>
    </subcellularLocation>
</comment>
<dbReference type="GO" id="GO:0071108">
    <property type="term" value="P:protein K48-linked deubiquitination"/>
    <property type="evidence" value="ECO:0007669"/>
    <property type="project" value="TreeGrafter"/>
</dbReference>
<keyword evidence="7" id="KW-0833">Ubl conjugation pathway</keyword>
<evidence type="ECO:0000256" key="2">
    <source>
        <dbReference type="ARBA" id="ARBA00004123"/>
    </source>
</evidence>
<evidence type="ECO:0000256" key="9">
    <source>
        <dbReference type="ARBA" id="ARBA00022807"/>
    </source>
</evidence>
<feature type="domain" description="OTU" evidence="15">
    <location>
        <begin position="58"/>
        <end position="182"/>
    </location>
</feature>
<reference evidence="16 17" key="1">
    <citation type="submission" date="2019-09" db="EMBL/GenBank/DDBJ databases">
        <title>Bird 10,000 Genomes (B10K) Project - Family phase.</title>
        <authorList>
            <person name="Zhang G."/>
        </authorList>
    </citation>
    <scope>NUCLEOTIDE SEQUENCE [LARGE SCALE GENOMIC DNA]</scope>
    <source>
        <strain evidence="16">B10K-DU-028-75</strain>
        <tissue evidence="16">Mixed tissue sample</tissue>
    </source>
</reference>
<dbReference type="GO" id="GO:0006508">
    <property type="term" value="P:proteolysis"/>
    <property type="evidence" value="ECO:0007669"/>
    <property type="project" value="UniProtKB-KW"/>
</dbReference>
<dbReference type="CDD" id="cd22770">
    <property type="entry name" value="OTU_OTUD3"/>
    <property type="match status" value="1"/>
</dbReference>
<dbReference type="InterPro" id="IPR038765">
    <property type="entry name" value="Papain-like_cys_pep_sf"/>
</dbReference>
<dbReference type="PANTHER" id="PTHR12419:SF7">
    <property type="entry name" value="OTU DOMAIN-CONTAINING PROTEIN 3"/>
    <property type="match status" value="1"/>
</dbReference>
<dbReference type="Proteomes" id="UP000550309">
    <property type="component" value="Unassembled WGS sequence"/>
</dbReference>
<dbReference type="EC" id="3.4.19.12" evidence="4"/>
<protein>
    <recommendedName>
        <fullName evidence="13">OTU domain-containing protein 3</fullName>
        <ecNumber evidence="4">3.4.19.12</ecNumber>
    </recommendedName>
</protein>
<feature type="region of interest" description="Disordered" evidence="14">
    <location>
        <begin position="268"/>
        <end position="369"/>
    </location>
</feature>
<keyword evidence="17" id="KW-1185">Reference proteome</keyword>
<evidence type="ECO:0000256" key="13">
    <source>
        <dbReference type="ARBA" id="ARBA00074859"/>
    </source>
</evidence>
<evidence type="ECO:0000256" key="7">
    <source>
        <dbReference type="ARBA" id="ARBA00022786"/>
    </source>
</evidence>
<dbReference type="GO" id="GO:0005737">
    <property type="term" value="C:cytoplasm"/>
    <property type="evidence" value="ECO:0007669"/>
    <property type="project" value="UniProtKB-SubCell"/>
</dbReference>
<dbReference type="GO" id="GO:0035871">
    <property type="term" value="P:protein K11-linked deubiquitination"/>
    <property type="evidence" value="ECO:0007669"/>
    <property type="project" value="TreeGrafter"/>
</dbReference>
<feature type="non-terminal residue" evidence="16">
    <location>
        <position position="385"/>
    </location>
</feature>
<evidence type="ECO:0000313" key="17">
    <source>
        <dbReference type="Proteomes" id="UP000550309"/>
    </source>
</evidence>
<dbReference type="PANTHER" id="PTHR12419">
    <property type="entry name" value="OTU DOMAIN CONTAINING PROTEIN"/>
    <property type="match status" value="1"/>
</dbReference>
<keyword evidence="9" id="KW-0788">Thiol protease</keyword>
<gene>
    <name evidence="16" type="primary">Otud3</name>
    <name evidence="16" type="ORF">ONYCOR_R11612</name>
</gene>
<dbReference type="InterPro" id="IPR050704">
    <property type="entry name" value="Peptidase_C85-like"/>
</dbReference>
<keyword evidence="11" id="KW-0539">Nucleus</keyword>
<feature type="non-terminal residue" evidence="16">
    <location>
        <position position="1"/>
    </location>
</feature>
<feature type="region of interest" description="Disordered" evidence="14">
    <location>
        <begin position="1"/>
        <end position="52"/>
    </location>
</feature>
<dbReference type="GO" id="GO:0044313">
    <property type="term" value="P:protein K6-linked deubiquitination"/>
    <property type="evidence" value="ECO:0007669"/>
    <property type="project" value="TreeGrafter"/>
</dbReference>
<feature type="compositionally biased region" description="Basic and acidic residues" evidence="14">
    <location>
        <begin position="204"/>
        <end position="214"/>
    </location>
</feature>
<dbReference type="Gene3D" id="3.90.70.80">
    <property type="match status" value="1"/>
</dbReference>
<evidence type="ECO:0000256" key="14">
    <source>
        <dbReference type="SAM" id="MobiDB-lite"/>
    </source>
</evidence>